<evidence type="ECO:0000256" key="1">
    <source>
        <dbReference type="SAM" id="MobiDB-lite"/>
    </source>
</evidence>
<sequence length="142" mass="15049">MGTNPPTGVCGERGRRPGRGAGDPADLQDPALQAEFRRGMESLLQADVYGAETALLTGRDKAPREPWPHVGLAMIAALQNHFEDSTRELDAAIGLVRGATGRDAELIASLDMSDEDAAKGLAAWETVRAKSPKVFLAHLCSA</sequence>
<organism evidence="2 3">
    <name type="scientific">Polyangium mundeleinium</name>
    <dbReference type="NCBI Taxonomy" id="2995306"/>
    <lineage>
        <taxon>Bacteria</taxon>
        <taxon>Pseudomonadati</taxon>
        <taxon>Myxococcota</taxon>
        <taxon>Polyangia</taxon>
        <taxon>Polyangiales</taxon>
        <taxon>Polyangiaceae</taxon>
        <taxon>Polyangium</taxon>
    </lineage>
</organism>
<dbReference type="EMBL" id="JAQNDO010000001">
    <property type="protein sequence ID" value="MDC0743536.1"/>
    <property type="molecule type" value="Genomic_DNA"/>
</dbReference>
<protein>
    <submittedName>
        <fullName evidence="2">Uncharacterized protein</fullName>
    </submittedName>
</protein>
<feature type="region of interest" description="Disordered" evidence="1">
    <location>
        <begin position="1"/>
        <end position="27"/>
    </location>
</feature>
<dbReference type="Proteomes" id="UP001221411">
    <property type="component" value="Unassembled WGS sequence"/>
</dbReference>
<reference evidence="2 3" key="1">
    <citation type="submission" date="2022-11" db="EMBL/GenBank/DDBJ databases">
        <title>Minimal conservation of predation-associated metabolite biosynthetic gene clusters underscores biosynthetic potential of Myxococcota including descriptions for ten novel species: Archangium lansinium sp. nov., Myxococcus landrumus sp. nov., Nannocystis bai.</title>
        <authorList>
            <person name="Ahearne A."/>
            <person name="Stevens C."/>
            <person name="Dowd S."/>
        </authorList>
    </citation>
    <scope>NUCLEOTIDE SEQUENCE [LARGE SCALE GENOMIC DNA]</scope>
    <source>
        <strain evidence="2 3">RJM3</strain>
    </source>
</reference>
<evidence type="ECO:0000313" key="3">
    <source>
        <dbReference type="Proteomes" id="UP001221411"/>
    </source>
</evidence>
<gene>
    <name evidence="2" type="ORF">POL67_19575</name>
</gene>
<dbReference type="RefSeq" id="WP_271919166.1">
    <property type="nucleotide sequence ID" value="NZ_JAQNDO010000001.1"/>
</dbReference>
<evidence type="ECO:0000313" key="2">
    <source>
        <dbReference type="EMBL" id="MDC0743536.1"/>
    </source>
</evidence>
<comment type="caution">
    <text evidence="2">The sequence shown here is derived from an EMBL/GenBank/DDBJ whole genome shotgun (WGS) entry which is preliminary data.</text>
</comment>
<keyword evidence="3" id="KW-1185">Reference proteome</keyword>
<proteinExistence type="predicted"/>
<accession>A0ABT5ENZ3</accession>
<name>A0ABT5ENZ3_9BACT</name>